<name>A0A140L0H5_9FIRM</name>
<comment type="caution">
    <text evidence="1">The sequence shown here is derived from an EMBL/GenBank/DDBJ whole genome shotgun (WGS) entry which is preliminary data.</text>
</comment>
<dbReference type="STRING" id="520762.AN619_26600"/>
<reference evidence="1 2" key="1">
    <citation type="submission" date="2015-12" db="EMBL/GenBank/DDBJ databases">
        <title>Draft genome sequence of the thermoanaerobe Thermotalea metallivorans, an isolate from the runoff channel of the Great Artesian Basin, Australia.</title>
        <authorList>
            <person name="Patel B.K."/>
        </authorList>
    </citation>
    <scope>NUCLEOTIDE SEQUENCE [LARGE SCALE GENOMIC DNA]</scope>
    <source>
        <strain evidence="1 2">B2-1</strain>
    </source>
</reference>
<evidence type="ECO:0000313" key="2">
    <source>
        <dbReference type="Proteomes" id="UP000070456"/>
    </source>
</evidence>
<proteinExistence type="predicted"/>
<dbReference type="EMBL" id="LOEE01000065">
    <property type="protein sequence ID" value="KXG74050.1"/>
    <property type="molecule type" value="Genomic_DNA"/>
</dbReference>
<sequence length="87" mass="10368">MLKHTTEIMTYSQFMKIYNFLCVIKNKEKSGLLICDKAETSRVYKHCIALFSVWLMIIWHKDFRHKIFGMGMLTKILGYNILKMNSE</sequence>
<protein>
    <submittedName>
        <fullName evidence="1">Uncharacterized protein</fullName>
    </submittedName>
</protein>
<accession>A0A140L0H5</accession>
<gene>
    <name evidence="1" type="ORF">AN619_26600</name>
</gene>
<evidence type="ECO:0000313" key="1">
    <source>
        <dbReference type="EMBL" id="KXG74050.1"/>
    </source>
</evidence>
<dbReference type="AlphaFoldDB" id="A0A140L0H5"/>
<organism evidence="1 2">
    <name type="scientific">Thermotalea metallivorans</name>
    <dbReference type="NCBI Taxonomy" id="520762"/>
    <lineage>
        <taxon>Bacteria</taxon>
        <taxon>Bacillati</taxon>
        <taxon>Bacillota</taxon>
        <taxon>Clostridia</taxon>
        <taxon>Peptostreptococcales</taxon>
        <taxon>Thermotaleaceae</taxon>
        <taxon>Thermotalea</taxon>
    </lineage>
</organism>
<keyword evidence="2" id="KW-1185">Reference proteome</keyword>
<dbReference type="Proteomes" id="UP000070456">
    <property type="component" value="Unassembled WGS sequence"/>
</dbReference>